<evidence type="ECO:0000256" key="1">
    <source>
        <dbReference type="SAM" id="MobiDB-lite"/>
    </source>
</evidence>
<feature type="region of interest" description="Disordered" evidence="1">
    <location>
        <begin position="1"/>
        <end position="20"/>
    </location>
</feature>
<evidence type="ECO:0000313" key="3">
    <source>
        <dbReference type="Proteomes" id="UP000235965"/>
    </source>
</evidence>
<evidence type="ECO:0000313" key="2">
    <source>
        <dbReference type="EMBL" id="PNF21728.1"/>
    </source>
</evidence>
<comment type="caution">
    <text evidence="2">The sequence shown here is derived from an EMBL/GenBank/DDBJ whole genome shotgun (WGS) entry which is preliminary data.</text>
</comment>
<proteinExistence type="predicted"/>
<reference evidence="2 3" key="1">
    <citation type="submission" date="2017-12" db="EMBL/GenBank/DDBJ databases">
        <title>Hemimetabolous genomes reveal molecular basis of termite eusociality.</title>
        <authorList>
            <person name="Harrison M.C."/>
            <person name="Jongepier E."/>
            <person name="Robertson H.M."/>
            <person name="Arning N."/>
            <person name="Bitard-Feildel T."/>
            <person name="Chao H."/>
            <person name="Childers C.P."/>
            <person name="Dinh H."/>
            <person name="Doddapaneni H."/>
            <person name="Dugan S."/>
            <person name="Gowin J."/>
            <person name="Greiner C."/>
            <person name="Han Y."/>
            <person name="Hu H."/>
            <person name="Hughes D.S.T."/>
            <person name="Huylmans A.-K."/>
            <person name="Kemena C."/>
            <person name="Kremer L.P.M."/>
            <person name="Lee S.L."/>
            <person name="Lopez-Ezquerra A."/>
            <person name="Mallet L."/>
            <person name="Monroy-Kuhn J.M."/>
            <person name="Moser A."/>
            <person name="Murali S.C."/>
            <person name="Muzny D.M."/>
            <person name="Otani S."/>
            <person name="Piulachs M.-D."/>
            <person name="Poelchau M."/>
            <person name="Qu J."/>
            <person name="Schaub F."/>
            <person name="Wada-Katsumata A."/>
            <person name="Worley K.C."/>
            <person name="Xie Q."/>
            <person name="Ylla G."/>
            <person name="Poulsen M."/>
            <person name="Gibbs R.A."/>
            <person name="Schal C."/>
            <person name="Richards S."/>
            <person name="Belles X."/>
            <person name="Korb J."/>
            <person name="Bornberg-Bauer E."/>
        </authorList>
    </citation>
    <scope>NUCLEOTIDE SEQUENCE [LARGE SCALE GENOMIC DNA]</scope>
    <source>
        <tissue evidence="2">Whole body</tissue>
    </source>
</reference>
<protein>
    <submittedName>
        <fullName evidence="2">Uncharacterized protein</fullName>
    </submittedName>
</protein>
<keyword evidence="3" id="KW-1185">Reference proteome</keyword>
<name>A0A2J7PZG1_9NEOP</name>
<feature type="compositionally biased region" description="Basic and acidic residues" evidence="1">
    <location>
        <begin position="1"/>
        <end position="17"/>
    </location>
</feature>
<feature type="compositionally biased region" description="Basic and acidic residues" evidence="1">
    <location>
        <begin position="37"/>
        <end position="58"/>
    </location>
</feature>
<sequence length="72" mass="8947">MDKGKEYRKNRRRMTEHSEEETMYWEVKEAERKNKRRITENEKERMYEEKEERKEKGGSGRGTYSRLWKEGG</sequence>
<feature type="region of interest" description="Disordered" evidence="1">
    <location>
        <begin position="37"/>
        <end position="72"/>
    </location>
</feature>
<dbReference type="InParanoid" id="A0A2J7PZG1"/>
<dbReference type="AlphaFoldDB" id="A0A2J7PZG1"/>
<accession>A0A2J7PZG1</accession>
<dbReference type="EMBL" id="NEVH01020335">
    <property type="protein sequence ID" value="PNF21728.1"/>
    <property type="molecule type" value="Genomic_DNA"/>
</dbReference>
<dbReference type="Proteomes" id="UP000235965">
    <property type="component" value="Unassembled WGS sequence"/>
</dbReference>
<organism evidence="2 3">
    <name type="scientific">Cryptotermes secundus</name>
    <dbReference type="NCBI Taxonomy" id="105785"/>
    <lineage>
        <taxon>Eukaryota</taxon>
        <taxon>Metazoa</taxon>
        <taxon>Ecdysozoa</taxon>
        <taxon>Arthropoda</taxon>
        <taxon>Hexapoda</taxon>
        <taxon>Insecta</taxon>
        <taxon>Pterygota</taxon>
        <taxon>Neoptera</taxon>
        <taxon>Polyneoptera</taxon>
        <taxon>Dictyoptera</taxon>
        <taxon>Blattodea</taxon>
        <taxon>Blattoidea</taxon>
        <taxon>Termitoidae</taxon>
        <taxon>Kalotermitidae</taxon>
        <taxon>Cryptotermitinae</taxon>
        <taxon>Cryptotermes</taxon>
    </lineage>
</organism>
<gene>
    <name evidence="2" type="ORF">B7P43_G10346</name>
</gene>